<evidence type="ECO:0000256" key="1">
    <source>
        <dbReference type="ARBA" id="ARBA00022801"/>
    </source>
</evidence>
<sequence>MKKKIGYVQNSPQFGDKKTNFSQLQDLLKNISADLIVLPELFATGYTFTSRNEVEMLAESDQGETAIFMKHLSLQTGAVIVGGFIENSEENYYNSAMIVDGSGVRGIYRKVHLFNKEKLWFKPGNEGFKVFDVMGMKIGVMICFDWIFPESARSLALNDAEIIAHPANLVLPYCQKAMTTRCIENHIFAITSNRIGVEKRGEDKFDFTGGSQITDLNGNILSSAPKNTEFVDIVEVDLSLSHDKSLNPYNNLLTDRKPKFYTSLNR</sequence>
<dbReference type="GO" id="GO:0000257">
    <property type="term" value="F:nitrilase activity"/>
    <property type="evidence" value="ECO:0007669"/>
    <property type="project" value="UniProtKB-EC"/>
</dbReference>
<dbReference type="SUPFAM" id="SSF56317">
    <property type="entry name" value="Carbon-nitrogen hydrolase"/>
    <property type="match status" value="1"/>
</dbReference>
<dbReference type="EMBL" id="CP104013">
    <property type="protein sequence ID" value="UYP48426.1"/>
    <property type="molecule type" value="Genomic_DNA"/>
</dbReference>
<keyword evidence="4" id="KW-1185">Reference proteome</keyword>
<dbReference type="EC" id="3.5.5.1" evidence="3"/>
<evidence type="ECO:0000259" key="2">
    <source>
        <dbReference type="PROSITE" id="PS50263"/>
    </source>
</evidence>
<dbReference type="Pfam" id="PF00795">
    <property type="entry name" value="CN_hydrolase"/>
    <property type="match status" value="1"/>
</dbReference>
<dbReference type="PANTHER" id="PTHR43674:SF2">
    <property type="entry name" value="BETA-UREIDOPROPIONASE"/>
    <property type="match status" value="1"/>
</dbReference>
<dbReference type="Proteomes" id="UP001208689">
    <property type="component" value="Chromosome"/>
</dbReference>
<dbReference type="InterPro" id="IPR036526">
    <property type="entry name" value="C-N_Hydrolase_sf"/>
</dbReference>
<evidence type="ECO:0000313" key="4">
    <source>
        <dbReference type="Proteomes" id="UP001208689"/>
    </source>
</evidence>
<keyword evidence="1 3" id="KW-0378">Hydrolase</keyword>
<reference evidence="3" key="1">
    <citation type="submission" date="2022-09" db="EMBL/GenBank/DDBJ databases">
        <title>Actin cytoskeleton and complex cell architecture in an #Asgard archaeon.</title>
        <authorList>
            <person name="Ponce Toledo R.I."/>
            <person name="Schleper C."/>
            <person name="Rodrigues Oliveira T."/>
            <person name="Wollweber F."/>
            <person name="Xu J."/>
            <person name="Rittmann S."/>
            <person name="Klingl A."/>
            <person name="Pilhofer M."/>
        </authorList>
    </citation>
    <scope>NUCLEOTIDE SEQUENCE</scope>
    <source>
        <strain evidence="3">B-35</strain>
    </source>
</reference>
<dbReference type="InterPro" id="IPR003010">
    <property type="entry name" value="C-N_Hydrolase"/>
</dbReference>
<dbReference type="InterPro" id="IPR050345">
    <property type="entry name" value="Aliph_Amidase/BUP"/>
</dbReference>
<dbReference type="PROSITE" id="PS50263">
    <property type="entry name" value="CN_HYDROLASE"/>
    <property type="match status" value="1"/>
</dbReference>
<name>A0ABY6HYK6_9ARCH</name>
<dbReference type="PANTHER" id="PTHR43674">
    <property type="entry name" value="NITRILASE C965.09-RELATED"/>
    <property type="match status" value="1"/>
</dbReference>
<evidence type="ECO:0000313" key="3">
    <source>
        <dbReference type="EMBL" id="UYP48426.1"/>
    </source>
</evidence>
<organism evidence="3 4">
    <name type="scientific">Candidatus Lokiarchaeum ossiferum</name>
    <dbReference type="NCBI Taxonomy" id="2951803"/>
    <lineage>
        <taxon>Archaea</taxon>
        <taxon>Promethearchaeati</taxon>
        <taxon>Promethearchaeota</taxon>
        <taxon>Promethearchaeia</taxon>
        <taxon>Promethearchaeales</taxon>
        <taxon>Promethearchaeaceae</taxon>
        <taxon>Candidatus Lokiarchaeum</taxon>
    </lineage>
</organism>
<feature type="domain" description="CN hydrolase" evidence="2">
    <location>
        <begin position="3"/>
        <end position="238"/>
    </location>
</feature>
<accession>A0ABY6HYK6</accession>
<gene>
    <name evidence="3" type="ORF">NEF87_004711</name>
</gene>
<proteinExistence type="predicted"/>
<protein>
    <submittedName>
        <fullName evidence="3">Nitrilase</fullName>
        <ecNumber evidence="3">3.5.5.1</ecNumber>
    </submittedName>
</protein>
<dbReference type="Gene3D" id="3.60.110.10">
    <property type="entry name" value="Carbon-nitrogen hydrolase"/>
    <property type="match status" value="1"/>
</dbReference>